<evidence type="ECO:0000256" key="2">
    <source>
        <dbReference type="ARBA" id="ARBA00011738"/>
    </source>
</evidence>
<keyword evidence="3 7" id="KW-0032">Aminotransferase</keyword>
<evidence type="ECO:0000313" key="8">
    <source>
        <dbReference type="Proteomes" id="UP000886818"/>
    </source>
</evidence>
<keyword evidence="8" id="KW-1185">Reference proteome</keyword>
<evidence type="ECO:0000259" key="6">
    <source>
        <dbReference type="Pfam" id="PF00155"/>
    </source>
</evidence>
<feature type="domain" description="Aminotransferase class I/classII large" evidence="6">
    <location>
        <begin position="39"/>
        <end position="403"/>
    </location>
</feature>
<gene>
    <name evidence="7" type="ORF">KVH43_05820</name>
</gene>
<keyword evidence="5" id="KW-0663">Pyridoxal phosphate</keyword>
<dbReference type="Pfam" id="PF00155">
    <property type="entry name" value="Aminotran_1_2"/>
    <property type="match status" value="1"/>
</dbReference>
<accession>A0ABX8RFV6</accession>
<dbReference type="RefSeq" id="WP_218283893.1">
    <property type="nucleotide sequence ID" value="NZ_CP078093.1"/>
</dbReference>
<dbReference type="InterPro" id="IPR004839">
    <property type="entry name" value="Aminotransferase_I/II_large"/>
</dbReference>
<dbReference type="InterPro" id="IPR000796">
    <property type="entry name" value="Asp_trans"/>
</dbReference>
<sequence>MSKSFFMVAPHSRTISGNDKIFAVNNAAQAMAKKIGSNHVVNASIGALMDDEGNLSILSTVIDILRSLPSEEFAAYAPIAGLPSFLEAVKKAAFKEFVPKGYIEAVATPGGSGAIRHTIRNYSKEGDDILTSDWYWGPYHTIAEEHNRNLKTYTLFDKNDKFHLSSFTEKVNAILEKQRNLVILLNSPAHNPTGYSLSDEEWKNVIDVLKTAAKNKDKKIILFVDLAYIDFAGENSRSFMKYFNNLPENILIIIGFSMSKGYTLYGMRSGAMIGISSNEEVAKEFKQINSFSNRGVWSNGTRPAMVVLTKIFENKELLEKVEAERKKLHDMLNERANAFLEEAKRVGLKVCPYKAGFFITIPCDDPERVCEELTKDAVFAVPLKKGIRFAVCSVSKEKCSKAPEKFVKAIKAVKK</sequence>
<evidence type="ECO:0000313" key="7">
    <source>
        <dbReference type="EMBL" id="QXM07207.1"/>
    </source>
</evidence>
<evidence type="ECO:0000256" key="1">
    <source>
        <dbReference type="ARBA" id="ARBA00001933"/>
    </source>
</evidence>
<evidence type="ECO:0000256" key="3">
    <source>
        <dbReference type="ARBA" id="ARBA00022576"/>
    </source>
</evidence>
<evidence type="ECO:0000256" key="5">
    <source>
        <dbReference type="ARBA" id="ARBA00022898"/>
    </source>
</evidence>
<name>A0ABX8RFV6_9CLOT</name>
<evidence type="ECO:0000256" key="4">
    <source>
        <dbReference type="ARBA" id="ARBA00022679"/>
    </source>
</evidence>
<organism evidence="7 8">
    <name type="scientific">Crassaminicella indica</name>
    <dbReference type="NCBI Taxonomy" id="2855394"/>
    <lineage>
        <taxon>Bacteria</taxon>
        <taxon>Bacillati</taxon>
        <taxon>Bacillota</taxon>
        <taxon>Clostridia</taxon>
        <taxon>Eubacteriales</taxon>
        <taxon>Clostridiaceae</taxon>
        <taxon>Crassaminicella</taxon>
    </lineage>
</organism>
<dbReference type="GO" id="GO:0008483">
    <property type="term" value="F:transaminase activity"/>
    <property type="evidence" value="ECO:0007669"/>
    <property type="project" value="UniProtKB-KW"/>
</dbReference>
<protein>
    <submittedName>
        <fullName evidence="7">Aminotransferase class I/II-fold pyridoxal phosphate-dependent enzyme</fullName>
    </submittedName>
</protein>
<reference evidence="7" key="1">
    <citation type="submission" date="2021-07" db="EMBL/GenBank/DDBJ databases">
        <title>Complete genome sequence of Crassaminicella sp. 143-21, isolated from a deep-sea hydrothermal vent.</title>
        <authorList>
            <person name="Li X."/>
        </authorList>
    </citation>
    <scope>NUCLEOTIDE SEQUENCE</scope>
    <source>
        <strain evidence="7">143-21</strain>
    </source>
</reference>
<keyword evidence="4" id="KW-0808">Transferase</keyword>
<dbReference type="PANTHER" id="PTHR11879">
    <property type="entry name" value="ASPARTATE AMINOTRANSFERASE"/>
    <property type="match status" value="1"/>
</dbReference>
<comment type="cofactor">
    <cofactor evidence="1">
        <name>pyridoxal 5'-phosphate</name>
        <dbReference type="ChEBI" id="CHEBI:597326"/>
    </cofactor>
</comment>
<comment type="subunit">
    <text evidence="2">Homodimer.</text>
</comment>
<proteinExistence type="predicted"/>
<dbReference type="CDD" id="cd00609">
    <property type="entry name" value="AAT_like"/>
    <property type="match status" value="1"/>
</dbReference>
<dbReference type="Proteomes" id="UP000886818">
    <property type="component" value="Chromosome"/>
</dbReference>
<dbReference type="PANTHER" id="PTHR11879:SF22">
    <property type="entry name" value="ASPARTATE AMINOTRANSFERASE, MITOCHONDRIAL"/>
    <property type="match status" value="1"/>
</dbReference>
<dbReference type="EMBL" id="CP078093">
    <property type="protein sequence ID" value="QXM07207.1"/>
    <property type="molecule type" value="Genomic_DNA"/>
</dbReference>